<dbReference type="InterPro" id="IPR036641">
    <property type="entry name" value="HPT_dom_sf"/>
</dbReference>
<evidence type="ECO:0000256" key="1">
    <source>
        <dbReference type="ARBA" id="ARBA00023012"/>
    </source>
</evidence>
<dbReference type="Pfam" id="PF01627">
    <property type="entry name" value="Hpt"/>
    <property type="match status" value="1"/>
</dbReference>
<dbReference type="EMBL" id="JAERRA010000001">
    <property type="protein sequence ID" value="MBL0719529.1"/>
    <property type="molecule type" value="Genomic_DNA"/>
</dbReference>
<dbReference type="SUPFAM" id="SSF47226">
    <property type="entry name" value="Histidine-containing phosphotransfer domain, HPT domain"/>
    <property type="match status" value="1"/>
</dbReference>
<evidence type="ECO:0000259" key="3">
    <source>
        <dbReference type="PROSITE" id="PS50894"/>
    </source>
</evidence>
<feature type="domain" description="HPt" evidence="3">
    <location>
        <begin position="18"/>
        <end position="111"/>
    </location>
</feature>
<comment type="caution">
    <text evidence="4">The sequence shown here is derived from an EMBL/GenBank/DDBJ whole genome shotgun (WGS) entry which is preliminary data.</text>
</comment>
<accession>A0A9X0XDF8</accession>
<proteinExistence type="predicted"/>
<feature type="modified residue" description="Phosphohistidine" evidence="2">
    <location>
        <position position="57"/>
    </location>
</feature>
<reference evidence="4 5" key="1">
    <citation type="submission" date="2021-01" db="EMBL/GenBank/DDBJ databases">
        <title>Piscinibacter sp. Jin2 Genome sequencing and assembly.</title>
        <authorList>
            <person name="Kim I."/>
        </authorList>
    </citation>
    <scope>NUCLEOTIDE SEQUENCE [LARGE SCALE GENOMIC DNA]</scope>
    <source>
        <strain evidence="4 5">Jin2</strain>
    </source>
</reference>
<organism evidence="4 5">
    <name type="scientific">Aquariibacter lacus</name>
    <dbReference type="NCBI Taxonomy" id="2801332"/>
    <lineage>
        <taxon>Bacteria</taxon>
        <taxon>Pseudomonadati</taxon>
        <taxon>Pseudomonadota</taxon>
        <taxon>Betaproteobacteria</taxon>
        <taxon>Burkholderiales</taxon>
        <taxon>Sphaerotilaceae</taxon>
        <taxon>Aquariibacter</taxon>
    </lineage>
</organism>
<dbReference type="InterPro" id="IPR008207">
    <property type="entry name" value="Sig_transdc_His_kin_Hpt_dom"/>
</dbReference>
<dbReference type="Gene3D" id="1.20.120.160">
    <property type="entry name" value="HPT domain"/>
    <property type="match status" value="1"/>
</dbReference>
<protein>
    <submittedName>
        <fullName evidence="4">Hpt domain-containing protein</fullName>
    </submittedName>
</protein>
<dbReference type="PROSITE" id="PS50894">
    <property type="entry name" value="HPT"/>
    <property type="match status" value="1"/>
</dbReference>
<keyword evidence="1" id="KW-0902">Two-component regulatory system</keyword>
<dbReference type="AlphaFoldDB" id="A0A9X0XDF8"/>
<name>A0A9X0XDF8_9BURK</name>
<keyword evidence="5" id="KW-1185">Reference proteome</keyword>
<dbReference type="GO" id="GO:0004672">
    <property type="term" value="F:protein kinase activity"/>
    <property type="evidence" value="ECO:0007669"/>
    <property type="project" value="UniProtKB-ARBA"/>
</dbReference>
<sequence>MLDPEALAQLRALDPLGRHGLLPRVAGLFETSLDSLLPQLDEAERAGDAARIRHVAHTLKSSSASLGALALSRCCAEVERLVRDGQAEGLGPRLGELREELARVRPAVAALGQPPA</sequence>
<evidence type="ECO:0000256" key="2">
    <source>
        <dbReference type="PROSITE-ProRule" id="PRU00110"/>
    </source>
</evidence>
<keyword evidence="2" id="KW-0597">Phosphoprotein</keyword>
<dbReference type="Proteomes" id="UP000643207">
    <property type="component" value="Unassembled WGS sequence"/>
</dbReference>
<evidence type="ECO:0000313" key="4">
    <source>
        <dbReference type="EMBL" id="MBL0719529.1"/>
    </source>
</evidence>
<gene>
    <name evidence="4" type="ORF">JI742_06465</name>
</gene>
<evidence type="ECO:0000313" key="5">
    <source>
        <dbReference type="Proteomes" id="UP000643207"/>
    </source>
</evidence>
<dbReference type="GO" id="GO:0000160">
    <property type="term" value="P:phosphorelay signal transduction system"/>
    <property type="evidence" value="ECO:0007669"/>
    <property type="project" value="UniProtKB-KW"/>
</dbReference>